<dbReference type="RefSeq" id="WP_089797250.1">
    <property type="nucleotide sequence ID" value="NZ_FPBP01000016.1"/>
</dbReference>
<evidence type="ECO:0000313" key="4">
    <source>
        <dbReference type="Proteomes" id="UP000198693"/>
    </source>
</evidence>
<reference evidence="4" key="1">
    <citation type="submission" date="2016-10" db="EMBL/GenBank/DDBJ databases">
        <authorList>
            <person name="Varghese N."/>
            <person name="Submissions S."/>
        </authorList>
    </citation>
    <scope>NUCLEOTIDE SEQUENCE [LARGE SCALE GENOMIC DNA]</scope>
    <source>
        <strain evidence="4">CGMCC 1.6981</strain>
    </source>
</reference>
<dbReference type="PANTHER" id="PTHR37483">
    <property type="entry name" value="UPF0125 PROTEIN RATB"/>
    <property type="match status" value="1"/>
</dbReference>
<dbReference type="Pfam" id="PF03658">
    <property type="entry name" value="Ub-RnfH"/>
    <property type="match status" value="1"/>
</dbReference>
<comment type="similarity">
    <text evidence="1 2">Belongs to the UPF0125 (RnfH) family.</text>
</comment>
<dbReference type="EMBL" id="FPBP01000016">
    <property type="protein sequence ID" value="SFU93963.1"/>
    <property type="molecule type" value="Genomic_DNA"/>
</dbReference>
<dbReference type="InterPro" id="IPR016155">
    <property type="entry name" value="Mopterin_synth/thiamin_S_b"/>
</dbReference>
<dbReference type="Gene3D" id="3.10.20.280">
    <property type="entry name" value="RnfH-like"/>
    <property type="match status" value="1"/>
</dbReference>
<dbReference type="PANTHER" id="PTHR37483:SF1">
    <property type="entry name" value="UPF0125 PROTEIN RATB"/>
    <property type="match status" value="1"/>
</dbReference>
<dbReference type="SUPFAM" id="SSF54285">
    <property type="entry name" value="MoaD/ThiS"/>
    <property type="match status" value="1"/>
</dbReference>
<proteinExistence type="inferred from homology"/>
<dbReference type="Proteomes" id="UP000198693">
    <property type="component" value="Unassembled WGS sequence"/>
</dbReference>
<evidence type="ECO:0000256" key="2">
    <source>
        <dbReference type="HAMAP-Rule" id="MF_00460"/>
    </source>
</evidence>
<keyword evidence="4" id="KW-1185">Reference proteome</keyword>
<organism evidence="3 4">
    <name type="scientific">Halomonas korlensis</name>
    <dbReference type="NCBI Taxonomy" id="463301"/>
    <lineage>
        <taxon>Bacteria</taxon>
        <taxon>Pseudomonadati</taxon>
        <taxon>Pseudomonadota</taxon>
        <taxon>Gammaproteobacteria</taxon>
        <taxon>Oceanospirillales</taxon>
        <taxon>Halomonadaceae</taxon>
        <taxon>Halomonas</taxon>
    </lineage>
</organism>
<dbReference type="InterPro" id="IPR005346">
    <property type="entry name" value="RnfH"/>
</dbReference>
<accession>A0A1I7K932</accession>
<protein>
    <recommendedName>
        <fullName evidence="2">UPF0125 protein SAMN04487955_11612</fullName>
    </recommendedName>
</protein>
<evidence type="ECO:0000256" key="1">
    <source>
        <dbReference type="ARBA" id="ARBA00010645"/>
    </source>
</evidence>
<evidence type="ECO:0000313" key="3">
    <source>
        <dbReference type="EMBL" id="SFU93963.1"/>
    </source>
</evidence>
<dbReference type="HAMAP" id="MF_00460">
    <property type="entry name" value="UPF0125_RnfH"/>
    <property type="match status" value="1"/>
</dbReference>
<sequence>MATEPIDIEVAYALPSEQCIISLSVPDGTTAREAVMLARLEAHFPECEAATFREADLGIFGALLKAPERHVLQAGDRVEVYRPLLIDPKAARVARASRPTR</sequence>
<gene>
    <name evidence="3" type="ORF">SAMN04487955_11612</name>
</gene>
<dbReference type="OrthoDB" id="9796575at2"/>
<dbReference type="InterPro" id="IPR037021">
    <property type="entry name" value="RnfH_sf"/>
</dbReference>
<dbReference type="STRING" id="463301.SAMN04487955_11612"/>
<name>A0A1I7K932_9GAMM</name>
<dbReference type="AlphaFoldDB" id="A0A1I7K932"/>